<comment type="caution">
    <text evidence="1">The sequence shown here is derived from an EMBL/GenBank/DDBJ whole genome shotgun (WGS) entry which is preliminary data.</text>
</comment>
<organism evidence="1 2">
    <name type="scientific">Floridaenema fluviatile BLCC-F154</name>
    <dbReference type="NCBI Taxonomy" id="3153640"/>
    <lineage>
        <taxon>Bacteria</taxon>
        <taxon>Bacillati</taxon>
        <taxon>Cyanobacteriota</taxon>
        <taxon>Cyanophyceae</taxon>
        <taxon>Oscillatoriophycideae</taxon>
        <taxon>Aerosakkonematales</taxon>
        <taxon>Aerosakkonemataceae</taxon>
        <taxon>Floridanema</taxon>
        <taxon>Floridanema fluviatile</taxon>
    </lineage>
</organism>
<dbReference type="Proteomes" id="UP001576776">
    <property type="component" value="Unassembled WGS sequence"/>
</dbReference>
<dbReference type="Pfam" id="PF14907">
    <property type="entry name" value="NTP_transf_5"/>
    <property type="match status" value="1"/>
</dbReference>
<proteinExistence type="predicted"/>
<keyword evidence="2" id="KW-1185">Reference proteome</keyword>
<dbReference type="Gene3D" id="3.30.460.40">
    <property type="match status" value="1"/>
</dbReference>
<protein>
    <submittedName>
        <fullName evidence="1">Nucleotidyltransferase family protein</fullName>
    </submittedName>
</protein>
<evidence type="ECO:0000313" key="2">
    <source>
        <dbReference type="Proteomes" id="UP001576776"/>
    </source>
</evidence>
<dbReference type="RefSeq" id="WP_413260739.1">
    <property type="nucleotide sequence ID" value="NZ_JBHFNS010000094.1"/>
</dbReference>
<reference evidence="1 2" key="1">
    <citation type="submission" date="2024-09" db="EMBL/GenBank/DDBJ databases">
        <title>Floridaenema gen nov. (Aerosakkonemataceae, Aerosakkonematales ord. nov., Cyanobacteria) from benthic tropical and subtropical fresh waters, with the description of four new species.</title>
        <authorList>
            <person name="Moretto J.A."/>
            <person name="Berthold D.E."/>
            <person name="Lefler F.W."/>
            <person name="Huang I.-S."/>
            <person name="Laughinghouse H. IV."/>
        </authorList>
    </citation>
    <scope>NUCLEOTIDE SEQUENCE [LARGE SCALE GENOMIC DNA]</scope>
    <source>
        <strain evidence="1 2">BLCC-F154</strain>
    </source>
</reference>
<dbReference type="InterPro" id="IPR039498">
    <property type="entry name" value="NTP_transf_5"/>
</dbReference>
<gene>
    <name evidence="1" type="ORF">ACE1B6_28745</name>
</gene>
<accession>A0ABV4YKA0</accession>
<sequence length="411" mass="47314">MTAILPGSVSSIKVCPELEVLLICATTLVTEERVDRLKILLQGNIDWASLLKKASQHKLMPLLYSNLNSICPEAVPKAILTKLKIDFQYHTRRCLFLCGELVRLLNLFEEQGIAVLPFKGPVLAASAYGNLLLRQFGDLDILVHAEDIERAKALFLAQGYRMKIERIKLTAEQEEIFVRSPQIYKLIREAAYPFIHPQKEAIVELHWGIMPKYFAYPIDDRGLWENWESVTIAGKSVPSLSPENALLAIVGHGTKECWTELNRICDVAEYIRSHPQLDWVKLVEKARIKGGQRMLFLSLMLAHNLLSTPLPEKILQQIQADTEVKLLTDRVCDRLLFNQIDESLKYGSNTRFHLKVRERIQDKIQYFYQIAVTPTTCDWLLLPRAKFPTFIYYFLRPIRLIGEQIRKKSQT</sequence>
<evidence type="ECO:0000313" key="1">
    <source>
        <dbReference type="EMBL" id="MFB2939260.1"/>
    </source>
</evidence>
<dbReference type="EMBL" id="JBHFNS010000094">
    <property type="protein sequence ID" value="MFB2939260.1"/>
    <property type="molecule type" value="Genomic_DNA"/>
</dbReference>
<name>A0ABV4YKA0_9CYAN</name>